<dbReference type="SUPFAM" id="SSF56112">
    <property type="entry name" value="Protein kinase-like (PK-like)"/>
    <property type="match status" value="1"/>
</dbReference>
<dbReference type="Gene3D" id="1.10.510.10">
    <property type="entry name" value="Transferase(Phosphotransferase) domain 1"/>
    <property type="match status" value="1"/>
</dbReference>
<dbReference type="InterPro" id="IPR008271">
    <property type="entry name" value="Ser/Thr_kinase_AS"/>
</dbReference>
<dbReference type="PANTHER" id="PTHR44329">
    <property type="entry name" value="SERINE/THREONINE-PROTEIN KINASE TNNI3K-RELATED"/>
    <property type="match status" value="1"/>
</dbReference>
<reference evidence="2" key="1">
    <citation type="submission" date="2020-11" db="EMBL/GenBank/DDBJ databases">
        <authorList>
            <consortium name="DOE Joint Genome Institute"/>
            <person name="Ahrendt S."/>
            <person name="Riley R."/>
            <person name="Andreopoulos W."/>
            <person name="Labutti K."/>
            <person name="Pangilinan J."/>
            <person name="Ruiz-Duenas F.J."/>
            <person name="Barrasa J.M."/>
            <person name="Sanchez-Garcia M."/>
            <person name="Camarero S."/>
            <person name="Miyauchi S."/>
            <person name="Serrano A."/>
            <person name="Linde D."/>
            <person name="Babiker R."/>
            <person name="Drula E."/>
            <person name="Ayuso-Fernandez I."/>
            <person name="Pacheco R."/>
            <person name="Padilla G."/>
            <person name="Ferreira P."/>
            <person name="Barriuso J."/>
            <person name="Kellner H."/>
            <person name="Castanera R."/>
            <person name="Alfaro M."/>
            <person name="Ramirez L."/>
            <person name="Pisabarro A.G."/>
            <person name="Kuo A."/>
            <person name="Tritt A."/>
            <person name="Lipzen A."/>
            <person name="He G."/>
            <person name="Yan M."/>
            <person name="Ng V."/>
            <person name="Cullen D."/>
            <person name="Martin F."/>
            <person name="Rosso M.-N."/>
            <person name="Henrissat B."/>
            <person name="Hibbett D."/>
            <person name="Martinez A.T."/>
            <person name="Grigoriev I.V."/>
        </authorList>
    </citation>
    <scope>NUCLEOTIDE SEQUENCE</scope>
    <source>
        <strain evidence="2">CIRM-BRFM 674</strain>
    </source>
</reference>
<organism evidence="2 3">
    <name type="scientific">Pholiota conissans</name>
    <dbReference type="NCBI Taxonomy" id="109636"/>
    <lineage>
        <taxon>Eukaryota</taxon>
        <taxon>Fungi</taxon>
        <taxon>Dikarya</taxon>
        <taxon>Basidiomycota</taxon>
        <taxon>Agaricomycotina</taxon>
        <taxon>Agaricomycetes</taxon>
        <taxon>Agaricomycetidae</taxon>
        <taxon>Agaricales</taxon>
        <taxon>Agaricineae</taxon>
        <taxon>Strophariaceae</taxon>
        <taxon>Pholiota</taxon>
    </lineage>
</organism>
<dbReference type="InterPro" id="IPR000719">
    <property type="entry name" value="Prot_kinase_dom"/>
</dbReference>
<dbReference type="GO" id="GO:0005524">
    <property type="term" value="F:ATP binding"/>
    <property type="evidence" value="ECO:0007669"/>
    <property type="project" value="InterPro"/>
</dbReference>
<keyword evidence="3" id="KW-1185">Reference proteome</keyword>
<dbReference type="InterPro" id="IPR001245">
    <property type="entry name" value="Ser-Thr/Tyr_kinase_cat_dom"/>
</dbReference>
<dbReference type="PROSITE" id="PS50011">
    <property type="entry name" value="PROTEIN_KINASE_DOM"/>
    <property type="match status" value="1"/>
</dbReference>
<dbReference type="InterPro" id="IPR011009">
    <property type="entry name" value="Kinase-like_dom_sf"/>
</dbReference>
<keyword evidence="2" id="KW-0418">Kinase</keyword>
<comment type="caution">
    <text evidence="2">The sequence shown here is derived from an EMBL/GenBank/DDBJ whole genome shotgun (WGS) entry which is preliminary data.</text>
</comment>
<dbReference type="EMBL" id="MU155262">
    <property type="protein sequence ID" value="KAF9477392.1"/>
    <property type="molecule type" value="Genomic_DNA"/>
</dbReference>
<feature type="domain" description="Protein kinase" evidence="1">
    <location>
        <begin position="1"/>
        <end position="198"/>
    </location>
</feature>
<accession>A0A9P5YXB6</accession>
<sequence>MSGRPAMVMQWYANGSAADYLANKNPNADRLGLILDVARGLEYLHTHQPPIVHADLKGNNVLITDDGTAALCDFGLSQVVEDLGRPAGLTMSNPSVGPLRWQAPELSCDDEPTKPTSDVWSFGCTAFELLTSRIPYPHRARDAQVMRDMQNFVKPSGPADAALRTFGPRVGALLDWCWSFDPFERPSMTQVRVELESICASGNVQCTY</sequence>
<protein>
    <submittedName>
        <fullName evidence="2">Kinase-like protein</fullName>
    </submittedName>
</protein>
<keyword evidence="2" id="KW-0808">Transferase</keyword>
<dbReference type="OrthoDB" id="4062651at2759"/>
<dbReference type="Proteomes" id="UP000807469">
    <property type="component" value="Unassembled WGS sequence"/>
</dbReference>
<dbReference type="PANTHER" id="PTHR44329:SF261">
    <property type="entry name" value="ZINC FINGER CONTAINING PROTEIN KINASE-RELATED"/>
    <property type="match status" value="1"/>
</dbReference>
<dbReference type="AlphaFoldDB" id="A0A9P5YXB6"/>
<dbReference type="GO" id="GO:0004674">
    <property type="term" value="F:protein serine/threonine kinase activity"/>
    <property type="evidence" value="ECO:0007669"/>
    <property type="project" value="TreeGrafter"/>
</dbReference>
<evidence type="ECO:0000259" key="1">
    <source>
        <dbReference type="PROSITE" id="PS50011"/>
    </source>
</evidence>
<proteinExistence type="predicted"/>
<dbReference type="Pfam" id="PF07714">
    <property type="entry name" value="PK_Tyr_Ser-Thr"/>
    <property type="match status" value="1"/>
</dbReference>
<evidence type="ECO:0000313" key="3">
    <source>
        <dbReference type="Proteomes" id="UP000807469"/>
    </source>
</evidence>
<name>A0A9P5YXB6_9AGAR</name>
<dbReference type="PROSITE" id="PS00108">
    <property type="entry name" value="PROTEIN_KINASE_ST"/>
    <property type="match status" value="1"/>
</dbReference>
<dbReference type="SMART" id="SM00220">
    <property type="entry name" value="S_TKc"/>
    <property type="match status" value="1"/>
</dbReference>
<evidence type="ECO:0000313" key="2">
    <source>
        <dbReference type="EMBL" id="KAF9477392.1"/>
    </source>
</evidence>
<dbReference type="InterPro" id="IPR051681">
    <property type="entry name" value="Ser/Thr_Kinases-Pseudokinases"/>
</dbReference>
<gene>
    <name evidence="2" type="ORF">BDN70DRAFT_810789</name>
</gene>